<accession>A0AAV7VU55</accession>
<sequence length="99" mass="10119">MEAETHSTLLRLRLPPAGTNSAESHASWMLGRVQDVSCSCGRLPTGDDSHVSCGGTEHVAGLVAVVAAVSVVELLAVVDLSAPVEGHSRTSPAASDSWG</sequence>
<dbReference type="EMBL" id="JANPWB010000002">
    <property type="protein sequence ID" value="KAJ1205220.1"/>
    <property type="molecule type" value="Genomic_DNA"/>
</dbReference>
<proteinExistence type="predicted"/>
<evidence type="ECO:0000313" key="2">
    <source>
        <dbReference type="EMBL" id="KAJ1205220.1"/>
    </source>
</evidence>
<keyword evidence="3" id="KW-1185">Reference proteome</keyword>
<feature type="region of interest" description="Disordered" evidence="1">
    <location>
        <begin position="1"/>
        <end position="22"/>
    </location>
</feature>
<name>A0AAV7VU55_PLEWA</name>
<dbReference type="AlphaFoldDB" id="A0AAV7VU55"/>
<gene>
    <name evidence="2" type="ORF">NDU88_000655</name>
</gene>
<evidence type="ECO:0000256" key="1">
    <source>
        <dbReference type="SAM" id="MobiDB-lite"/>
    </source>
</evidence>
<evidence type="ECO:0000313" key="3">
    <source>
        <dbReference type="Proteomes" id="UP001066276"/>
    </source>
</evidence>
<dbReference type="Proteomes" id="UP001066276">
    <property type="component" value="Chromosome 1_2"/>
</dbReference>
<organism evidence="2 3">
    <name type="scientific">Pleurodeles waltl</name>
    <name type="common">Iberian ribbed newt</name>
    <dbReference type="NCBI Taxonomy" id="8319"/>
    <lineage>
        <taxon>Eukaryota</taxon>
        <taxon>Metazoa</taxon>
        <taxon>Chordata</taxon>
        <taxon>Craniata</taxon>
        <taxon>Vertebrata</taxon>
        <taxon>Euteleostomi</taxon>
        <taxon>Amphibia</taxon>
        <taxon>Batrachia</taxon>
        <taxon>Caudata</taxon>
        <taxon>Salamandroidea</taxon>
        <taxon>Salamandridae</taxon>
        <taxon>Pleurodelinae</taxon>
        <taxon>Pleurodeles</taxon>
    </lineage>
</organism>
<reference evidence="2" key="1">
    <citation type="journal article" date="2022" name="bioRxiv">
        <title>Sequencing and chromosome-scale assembly of the giantPleurodeles waltlgenome.</title>
        <authorList>
            <person name="Brown T."/>
            <person name="Elewa A."/>
            <person name="Iarovenko S."/>
            <person name="Subramanian E."/>
            <person name="Araus A.J."/>
            <person name="Petzold A."/>
            <person name="Susuki M."/>
            <person name="Suzuki K.-i.T."/>
            <person name="Hayashi T."/>
            <person name="Toyoda A."/>
            <person name="Oliveira C."/>
            <person name="Osipova E."/>
            <person name="Leigh N.D."/>
            <person name="Simon A."/>
            <person name="Yun M.H."/>
        </authorList>
    </citation>
    <scope>NUCLEOTIDE SEQUENCE</scope>
    <source>
        <strain evidence="2">20211129_DDA</strain>
        <tissue evidence="2">Liver</tissue>
    </source>
</reference>
<protein>
    <submittedName>
        <fullName evidence="2">Uncharacterized protein</fullName>
    </submittedName>
</protein>
<comment type="caution">
    <text evidence="2">The sequence shown here is derived from an EMBL/GenBank/DDBJ whole genome shotgun (WGS) entry which is preliminary data.</text>
</comment>